<evidence type="ECO:0000259" key="1">
    <source>
        <dbReference type="Pfam" id="PF03190"/>
    </source>
</evidence>
<sequence length="669" mass="76657">MVIIGFKQERRTVMSNHLKNESSPYLLQHSENPVDWYPWCEEAFERAGREDKPIFLSIGYSTCHWCHVMAHESFEDKRTADILNENFISIKVDREERPDIDSVYMSVCQALTGSGGWPMSIFMTAEQKPFYAATYIPPDNRYGMKGFRELLLEISGHWKYKKSELLESAEQILDHIDTKEERAKKKTLKRVGAGTDTTLPERAAELFAQAFDEKYGGFGAAPKFPTPHNLLFLMIYSSLQDAGMSYEAEKTLEQMRRGGIFDHIGYGFSRYSTDRFYLVPHFEKMLYDNALLMIAYSAAYKVSGKTMFLETAEKTAEYILREMTGPDGEFYSAQDADSEGREGLYYVWDEEEICGILGAERGTEFCRYYGITEEGNFEGKNIPNELDGKEITDRFHKERELLYDYRKRRARLHLDDKVLTSWNSLMISAMAVLYRVTGKERYLEAAERARRFIEHNLADGNTLRVSCRGGSGSVKGFLDDYAYYTAALLSLYEAVSDVDHLTRAEQICREARQQFADEEGGGFFLYGSRNDSLITRPKETYDGALPSGNSTMAYDLVRLYQITGNEEYKDAAKRQLAFMSGEAQEYPAGYSMFLTALLLYENPPQKITVVLADGDNKEEIMSRLPLYAEINILSGETREYKLLNGRTTYYVCKNYTCLPPSNELMSDSK</sequence>
<feature type="domain" description="Spermatogenesis-associated protein 20-like TRX" evidence="1">
    <location>
        <begin position="16"/>
        <end position="176"/>
    </location>
</feature>
<protein>
    <recommendedName>
        <fullName evidence="1">Spermatogenesis-associated protein 20-like TRX domain-containing protein</fullName>
    </recommendedName>
</protein>
<proteinExistence type="predicted"/>
<reference evidence="2" key="2">
    <citation type="submission" date="2013-06" db="EMBL/GenBank/DDBJ databases">
        <title>Draft genome sequence of Clostridium hylemonae (DSM 15053).</title>
        <authorList>
            <person name="Sudarsanam P."/>
            <person name="Ley R."/>
            <person name="Guruge J."/>
            <person name="Turnbaugh P.J."/>
            <person name="Mahowald M."/>
            <person name="Liep D."/>
            <person name="Gordon J."/>
        </authorList>
    </citation>
    <scope>NUCLEOTIDE SEQUENCE</scope>
    <source>
        <strain evidence="2">DSM 15053</strain>
    </source>
</reference>
<dbReference type="Gene3D" id="3.40.30.10">
    <property type="entry name" value="Glutaredoxin"/>
    <property type="match status" value="1"/>
</dbReference>
<gene>
    <name evidence="2" type="ORF">CLOHYLEM_07559</name>
</gene>
<accession>C0C622</accession>
<dbReference type="GO" id="GO:0005975">
    <property type="term" value="P:carbohydrate metabolic process"/>
    <property type="evidence" value="ECO:0007669"/>
    <property type="project" value="InterPro"/>
</dbReference>
<dbReference type="EMBL" id="ABYI02000041">
    <property type="protein sequence ID" value="EEG72556.1"/>
    <property type="molecule type" value="Genomic_DNA"/>
</dbReference>
<comment type="caution">
    <text evidence="2">The sequence shown here is derived from an EMBL/GenBank/DDBJ whole genome shotgun (WGS) entry which is preliminary data.</text>
</comment>
<dbReference type="SUPFAM" id="SSF52833">
    <property type="entry name" value="Thioredoxin-like"/>
    <property type="match status" value="1"/>
</dbReference>
<dbReference type="STRING" id="553973.CLOHYLEM_07559"/>
<dbReference type="HOGENOM" id="CLU_014051_4_1_9"/>
<dbReference type="PANTHER" id="PTHR42899:SF1">
    <property type="entry name" value="SPERMATOGENESIS-ASSOCIATED PROTEIN 20"/>
    <property type="match status" value="1"/>
</dbReference>
<name>C0C622_9FIRM</name>
<dbReference type="eggNOG" id="COG1331">
    <property type="taxonomic scope" value="Bacteria"/>
</dbReference>
<organism evidence="2 3">
    <name type="scientific">[Clostridium] hylemonae DSM 15053</name>
    <dbReference type="NCBI Taxonomy" id="553973"/>
    <lineage>
        <taxon>Bacteria</taxon>
        <taxon>Bacillati</taxon>
        <taxon>Bacillota</taxon>
        <taxon>Clostridia</taxon>
        <taxon>Lachnospirales</taxon>
        <taxon>Lachnospiraceae</taxon>
    </lineage>
</organism>
<dbReference type="CDD" id="cd02955">
    <property type="entry name" value="SSP411"/>
    <property type="match status" value="1"/>
</dbReference>
<dbReference type="AlphaFoldDB" id="C0C622"/>
<keyword evidence="3" id="KW-1185">Reference proteome</keyword>
<dbReference type="PIRSF" id="PIRSF006402">
    <property type="entry name" value="UCP006402_thioredoxin"/>
    <property type="match status" value="1"/>
</dbReference>
<dbReference type="Pfam" id="PF03190">
    <property type="entry name" value="Thioredox_DsbH"/>
    <property type="match status" value="1"/>
</dbReference>
<dbReference type="InterPro" id="IPR036249">
    <property type="entry name" value="Thioredoxin-like_sf"/>
</dbReference>
<evidence type="ECO:0000313" key="3">
    <source>
        <dbReference type="Proteomes" id="UP000004893"/>
    </source>
</evidence>
<dbReference type="Gene3D" id="1.50.10.20">
    <property type="match status" value="1"/>
</dbReference>
<dbReference type="InterPro" id="IPR008928">
    <property type="entry name" value="6-hairpin_glycosidase_sf"/>
</dbReference>
<dbReference type="InterPro" id="IPR004879">
    <property type="entry name" value="Ssp411-like_TRX"/>
</dbReference>
<reference evidence="2" key="1">
    <citation type="submission" date="2009-02" db="EMBL/GenBank/DDBJ databases">
        <authorList>
            <person name="Fulton L."/>
            <person name="Clifton S."/>
            <person name="Fulton B."/>
            <person name="Xu J."/>
            <person name="Minx P."/>
            <person name="Pepin K.H."/>
            <person name="Johnson M."/>
            <person name="Bhonagiri V."/>
            <person name="Nash W.E."/>
            <person name="Mardis E.R."/>
            <person name="Wilson R.K."/>
        </authorList>
    </citation>
    <scope>NUCLEOTIDE SEQUENCE [LARGE SCALE GENOMIC DNA]</scope>
    <source>
        <strain evidence="2">DSM 15053</strain>
    </source>
</reference>
<dbReference type="SUPFAM" id="SSF48208">
    <property type="entry name" value="Six-hairpin glycosidases"/>
    <property type="match status" value="1"/>
</dbReference>
<dbReference type="Proteomes" id="UP000004893">
    <property type="component" value="Unassembled WGS sequence"/>
</dbReference>
<dbReference type="InterPro" id="IPR024705">
    <property type="entry name" value="Ssp411"/>
</dbReference>
<evidence type="ECO:0000313" key="2">
    <source>
        <dbReference type="EMBL" id="EEG72556.1"/>
    </source>
</evidence>
<dbReference type="PANTHER" id="PTHR42899">
    <property type="entry name" value="SPERMATOGENESIS-ASSOCIATED PROTEIN 20"/>
    <property type="match status" value="1"/>
</dbReference>